<dbReference type="EMBL" id="JBHSPH010000007">
    <property type="protein sequence ID" value="MFC5863905.1"/>
    <property type="molecule type" value="Genomic_DNA"/>
</dbReference>
<organism evidence="11 12">
    <name type="scientific">Acidicapsa dinghuensis</name>
    <dbReference type="NCBI Taxonomy" id="2218256"/>
    <lineage>
        <taxon>Bacteria</taxon>
        <taxon>Pseudomonadati</taxon>
        <taxon>Acidobacteriota</taxon>
        <taxon>Terriglobia</taxon>
        <taxon>Terriglobales</taxon>
        <taxon>Acidobacteriaceae</taxon>
        <taxon>Acidicapsa</taxon>
    </lineage>
</organism>
<dbReference type="GO" id="GO:0016787">
    <property type="term" value="F:hydrolase activity"/>
    <property type="evidence" value="ECO:0007669"/>
    <property type="project" value="UniProtKB-KW"/>
</dbReference>
<reference evidence="12" key="1">
    <citation type="journal article" date="2019" name="Int. J. Syst. Evol. Microbiol.">
        <title>The Global Catalogue of Microorganisms (GCM) 10K type strain sequencing project: providing services to taxonomists for standard genome sequencing and annotation.</title>
        <authorList>
            <consortium name="The Broad Institute Genomics Platform"/>
            <consortium name="The Broad Institute Genome Sequencing Center for Infectious Disease"/>
            <person name="Wu L."/>
            <person name="Ma J."/>
        </authorList>
    </citation>
    <scope>NUCLEOTIDE SEQUENCE [LARGE SCALE GENOMIC DNA]</scope>
    <source>
        <strain evidence="12">JCM 4087</strain>
    </source>
</reference>
<dbReference type="PANTHER" id="PTHR11839">
    <property type="entry name" value="UDP/ADP-SUGAR PYROPHOSPHATASE"/>
    <property type="match status" value="1"/>
</dbReference>
<dbReference type="PROSITE" id="PS00893">
    <property type="entry name" value="NUDIX_BOX"/>
    <property type="match status" value="1"/>
</dbReference>
<name>A0ABW1EKW2_9BACT</name>
<evidence type="ECO:0000256" key="2">
    <source>
        <dbReference type="ARBA" id="ARBA00001946"/>
    </source>
</evidence>
<dbReference type="InterPro" id="IPR020084">
    <property type="entry name" value="NUDIX_hydrolase_CS"/>
</dbReference>
<evidence type="ECO:0000256" key="3">
    <source>
        <dbReference type="ARBA" id="ARBA00007275"/>
    </source>
</evidence>
<proteinExistence type="inferred from homology"/>
<dbReference type="InterPro" id="IPR020476">
    <property type="entry name" value="Nudix_hydrolase"/>
</dbReference>
<evidence type="ECO:0000256" key="1">
    <source>
        <dbReference type="ARBA" id="ARBA00000847"/>
    </source>
</evidence>
<evidence type="ECO:0000256" key="9">
    <source>
        <dbReference type="SAM" id="MobiDB-lite"/>
    </source>
</evidence>
<feature type="region of interest" description="Disordered" evidence="9">
    <location>
        <begin position="1"/>
        <end position="56"/>
    </location>
</feature>
<evidence type="ECO:0000256" key="5">
    <source>
        <dbReference type="ARBA" id="ARBA00022801"/>
    </source>
</evidence>
<dbReference type="PANTHER" id="PTHR11839:SF18">
    <property type="entry name" value="NUDIX HYDROLASE DOMAIN-CONTAINING PROTEIN"/>
    <property type="match status" value="1"/>
</dbReference>
<dbReference type="SUPFAM" id="SSF55811">
    <property type="entry name" value="Nudix"/>
    <property type="match status" value="1"/>
</dbReference>
<sequence>MTAQRKKTGSEKTHPSVASTTGTKSVTTEKAKKAAKPSGKQKPSKKPVSRKLTPTGKEEAQLLESQVAFEGPLFRVMRDRIIEPSGVESKRDVIRHNGSVVILAVDLGKRKKDPWIVVERQFRYAAGQFLWELPAGKLDAGEEPIDGAKRELAEETGYGAKKWSHLIDYFASPGFLAESMKVFLAEGLIPGDAHPEEDEQIDFRLVRLSELLALIDKGGIKDGKTLTTILLYARKLGVKRKK</sequence>
<dbReference type="RefSeq" id="WP_263342255.1">
    <property type="nucleotide sequence ID" value="NZ_JAGSYH010000010.1"/>
</dbReference>
<dbReference type="Gene3D" id="3.90.79.10">
    <property type="entry name" value="Nucleoside Triphosphate Pyrophosphohydrolase"/>
    <property type="match status" value="1"/>
</dbReference>
<protein>
    <recommendedName>
        <fullName evidence="4">GDP-mannose pyrophosphatase</fullName>
    </recommendedName>
    <alternativeName>
        <fullName evidence="6">GDP-mannose hydrolase</fullName>
    </alternativeName>
    <alternativeName>
        <fullName evidence="7">GDPMK</fullName>
    </alternativeName>
</protein>
<keyword evidence="5 8" id="KW-0378">Hydrolase</keyword>
<dbReference type="CDD" id="cd03424">
    <property type="entry name" value="NUDIX_ADPRase_Nudt5_UGPPase_Nudt14"/>
    <property type="match status" value="1"/>
</dbReference>
<keyword evidence="12" id="KW-1185">Reference proteome</keyword>
<dbReference type="Pfam" id="PF00293">
    <property type="entry name" value="NUDIX"/>
    <property type="match status" value="1"/>
</dbReference>
<dbReference type="InterPro" id="IPR015797">
    <property type="entry name" value="NUDIX_hydrolase-like_dom_sf"/>
</dbReference>
<comment type="catalytic activity">
    <reaction evidence="1">
        <text>GDP-alpha-D-mannose + H2O = alpha-D-mannose 1-phosphate + GMP + 2 H(+)</text>
        <dbReference type="Rhea" id="RHEA:27978"/>
        <dbReference type="ChEBI" id="CHEBI:15377"/>
        <dbReference type="ChEBI" id="CHEBI:15378"/>
        <dbReference type="ChEBI" id="CHEBI:57527"/>
        <dbReference type="ChEBI" id="CHEBI:58115"/>
        <dbReference type="ChEBI" id="CHEBI:58409"/>
    </reaction>
</comment>
<feature type="domain" description="Nudix hydrolase" evidence="10">
    <location>
        <begin position="94"/>
        <end position="228"/>
    </location>
</feature>
<accession>A0ABW1EKW2</accession>
<evidence type="ECO:0000256" key="7">
    <source>
        <dbReference type="ARBA" id="ARBA00032272"/>
    </source>
</evidence>
<evidence type="ECO:0000256" key="6">
    <source>
        <dbReference type="ARBA" id="ARBA00032162"/>
    </source>
</evidence>
<evidence type="ECO:0000259" key="10">
    <source>
        <dbReference type="PROSITE" id="PS51462"/>
    </source>
</evidence>
<evidence type="ECO:0000313" key="11">
    <source>
        <dbReference type="EMBL" id="MFC5863905.1"/>
    </source>
</evidence>
<feature type="compositionally biased region" description="Polar residues" evidence="9">
    <location>
        <begin position="16"/>
        <end position="26"/>
    </location>
</feature>
<comment type="cofactor">
    <cofactor evidence="2">
        <name>Mg(2+)</name>
        <dbReference type="ChEBI" id="CHEBI:18420"/>
    </cofactor>
</comment>
<comment type="caution">
    <text evidence="11">The sequence shown here is derived from an EMBL/GenBank/DDBJ whole genome shotgun (WGS) entry which is preliminary data.</text>
</comment>
<dbReference type="Proteomes" id="UP001596091">
    <property type="component" value="Unassembled WGS sequence"/>
</dbReference>
<gene>
    <name evidence="11" type="ORF">ACFPT7_16470</name>
</gene>
<comment type="similarity">
    <text evidence="3">Belongs to the Nudix hydrolase family. NudK subfamily.</text>
</comment>
<dbReference type="InterPro" id="IPR000086">
    <property type="entry name" value="NUDIX_hydrolase_dom"/>
</dbReference>
<evidence type="ECO:0000256" key="4">
    <source>
        <dbReference type="ARBA" id="ARBA00016377"/>
    </source>
</evidence>
<dbReference type="PROSITE" id="PS51462">
    <property type="entry name" value="NUDIX"/>
    <property type="match status" value="1"/>
</dbReference>
<evidence type="ECO:0000313" key="12">
    <source>
        <dbReference type="Proteomes" id="UP001596091"/>
    </source>
</evidence>
<evidence type="ECO:0000256" key="8">
    <source>
        <dbReference type="RuleBase" id="RU003476"/>
    </source>
</evidence>
<dbReference type="PRINTS" id="PR00502">
    <property type="entry name" value="NUDIXFAMILY"/>
</dbReference>